<dbReference type="EMBL" id="JACAZH010000006">
    <property type="protein sequence ID" value="KAF7366411.1"/>
    <property type="molecule type" value="Genomic_DNA"/>
</dbReference>
<protein>
    <submittedName>
        <fullName evidence="1">Non-specific serine/threonine protein kinase</fullName>
    </submittedName>
</protein>
<sequence>MASLAELPPELLLRIVSFLTREIILDPMMRLGFELGKPELVPDLPSVDALSRTNSVFHHTLNHTLYQLCASVESLGRLALLFAVEHSSEAAFDKLVAAGIKVDGKSRFIYGLCSLLHIAAGMGSSLIVSKLLRMYGSETLDRVYARDGNDLSALYGNVE</sequence>
<dbReference type="Proteomes" id="UP000623467">
    <property type="component" value="Unassembled WGS sequence"/>
</dbReference>
<keyword evidence="1" id="KW-0723">Serine/threonine-protein kinase</keyword>
<evidence type="ECO:0000313" key="2">
    <source>
        <dbReference type="Proteomes" id="UP000623467"/>
    </source>
</evidence>
<gene>
    <name evidence="1" type="ORF">MSAN_00898000</name>
</gene>
<dbReference type="AlphaFoldDB" id="A0A8H6YY48"/>
<dbReference type="InterPro" id="IPR036770">
    <property type="entry name" value="Ankyrin_rpt-contain_sf"/>
</dbReference>
<keyword evidence="1" id="KW-0418">Kinase</keyword>
<keyword evidence="1" id="KW-0808">Transferase</keyword>
<comment type="caution">
    <text evidence="1">The sequence shown here is derived from an EMBL/GenBank/DDBJ whole genome shotgun (WGS) entry which is preliminary data.</text>
</comment>
<accession>A0A8H6YY48</accession>
<dbReference type="OrthoDB" id="3058262at2759"/>
<dbReference type="GO" id="GO:0004674">
    <property type="term" value="F:protein serine/threonine kinase activity"/>
    <property type="evidence" value="ECO:0007669"/>
    <property type="project" value="UniProtKB-KW"/>
</dbReference>
<dbReference type="Gene3D" id="1.25.40.20">
    <property type="entry name" value="Ankyrin repeat-containing domain"/>
    <property type="match status" value="1"/>
</dbReference>
<organism evidence="1 2">
    <name type="scientific">Mycena sanguinolenta</name>
    <dbReference type="NCBI Taxonomy" id="230812"/>
    <lineage>
        <taxon>Eukaryota</taxon>
        <taxon>Fungi</taxon>
        <taxon>Dikarya</taxon>
        <taxon>Basidiomycota</taxon>
        <taxon>Agaricomycotina</taxon>
        <taxon>Agaricomycetes</taxon>
        <taxon>Agaricomycetidae</taxon>
        <taxon>Agaricales</taxon>
        <taxon>Marasmiineae</taxon>
        <taxon>Mycenaceae</taxon>
        <taxon>Mycena</taxon>
    </lineage>
</organism>
<keyword evidence="2" id="KW-1185">Reference proteome</keyword>
<reference evidence="1" key="1">
    <citation type="submission" date="2020-05" db="EMBL/GenBank/DDBJ databases">
        <title>Mycena genomes resolve the evolution of fungal bioluminescence.</title>
        <authorList>
            <person name="Tsai I.J."/>
        </authorList>
    </citation>
    <scope>NUCLEOTIDE SEQUENCE</scope>
    <source>
        <strain evidence="1">160909Yilan</strain>
    </source>
</reference>
<evidence type="ECO:0000313" key="1">
    <source>
        <dbReference type="EMBL" id="KAF7366411.1"/>
    </source>
</evidence>
<proteinExistence type="predicted"/>
<name>A0A8H6YY48_9AGAR</name>